<dbReference type="PROSITE" id="PS50975">
    <property type="entry name" value="ATP_GRASP"/>
    <property type="match status" value="1"/>
</dbReference>
<dbReference type="eggNOG" id="COG0027">
    <property type="taxonomic scope" value="Bacteria"/>
</dbReference>
<name>A0A1M6AVA6_9BACE</name>
<dbReference type="PANTHER" id="PTHR43585:SF2">
    <property type="entry name" value="ATP-GRASP ENZYME FSQD"/>
    <property type="match status" value="1"/>
</dbReference>
<evidence type="ECO:0000256" key="1">
    <source>
        <dbReference type="ARBA" id="ARBA00022598"/>
    </source>
</evidence>
<dbReference type="Gene3D" id="3.30.470.20">
    <property type="entry name" value="ATP-grasp fold, B domain"/>
    <property type="match status" value="1"/>
</dbReference>
<dbReference type="Gene3D" id="3.30.1490.20">
    <property type="entry name" value="ATP-grasp fold, A domain"/>
    <property type="match status" value="1"/>
</dbReference>
<dbReference type="GO" id="GO:0005524">
    <property type="term" value="F:ATP binding"/>
    <property type="evidence" value="ECO:0007669"/>
    <property type="project" value="UniProtKB-UniRule"/>
</dbReference>
<evidence type="ECO:0000313" key="7">
    <source>
        <dbReference type="Proteomes" id="UP000184192"/>
    </source>
</evidence>
<dbReference type="Pfam" id="PF02786">
    <property type="entry name" value="CPSase_L_D2"/>
    <property type="match status" value="1"/>
</dbReference>
<dbReference type="GO" id="GO:0016874">
    <property type="term" value="F:ligase activity"/>
    <property type="evidence" value="ECO:0007669"/>
    <property type="project" value="UniProtKB-KW"/>
</dbReference>
<gene>
    <name evidence="6" type="ORF">SAMN05444350_10234</name>
</gene>
<proteinExistence type="predicted"/>
<dbReference type="AlphaFoldDB" id="A0A1M6AVA6"/>
<evidence type="ECO:0000256" key="3">
    <source>
        <dbReference type="ARBA" id="ARBA00022840"/>
    </source>
</evidence>
<accession>A0A1M6AVA6</accession>
<keyword evidence="7" id="KW-1185">Reference proteome</keyword>
<dbReference type="RefSeq" id="WP_025835346.1">
    <property type="nucleotide sequence ID" value="NZ_FQZN01000002.1"/>
</dbReference>
<evidence type="ECO:0000259" key="5">
    <source>
        <dbReference type="PROSITE" id="PS50975"/>
    </source>
</evidence>
<keyword evidence="2 4" id="KW-0547">Nucleotide-binding</keyword>
<dbReference type="GeneID" id="92710575"/>
<dbReference type="SUPFAM" id="SSF56059">
    <property type="entry name" value="Glutathione synthetase ATP-binding domain-like"/>
    <property type="match status" value="1"/>
</dbReference>
<keyword evidence="3 4" id="KW-0067">ATP-binding</keyword>
<dbReference type="SUPFAM" id="SSF52440">
    <property type="entry name" value="PreATP-grasp domain"/>
    <property type="match status" value="1"/>
</dbReference>
<evidence type="ECO:0000256" key="2">
    <source>
        <dbReference type="ARBA" id="ARBA00022741"/>
    </source>
</evidence>
<dbReference type="InterPro" id="IPR011761">
    <property type="entry name" value="ATP-grasp"/>
</dbReference>
<feature type="domain" description="ATP-grasp" evidence="5">
    <location>
        <begin position="111"/>
        <end position="304"/>
    </location>
</feature>
<dbReference type="InterPro" id="IPR016185">
    <property type="entry name" value="PreATP-grasp_dom_sf"/>
</dbReference>
<reference evidence="7" key="1">
    <citation type="submission" date="2016-11" db="EMBL/GenBank/DDBJ databases">
        <authorList>
            <person name="Varghese N."/>
            <person name="Submissions S."/>
        </authorList>
    </citation>
    <scope>NUCLEOTIDE SEQUENCE [LARGE SCALE GENOMIC DNA]</scope>
    <source>
        <strain evidence="7">DSM 26884</strain>
    </source>
</reference>
<keyword evidence="1" id="KW-0436">Ligase</keyword>
<organism evidence="6 7">
    <name type="scientific">Bacteroides stercorirosoris</name>
    <dbReference type="NCBI Taxonomy" id="871324"/>
    <lineage>
        <taxon>Bacteria</taxon>
        <taxon>Pseudomonadati</taxon>
        <taxon>Bacteroidota</taxon>
        <taxon>Bacteroidia</taxon>
        <taxon>Bacteroidales</taxon>
        <taxon>Bacteroidaceae</taxon>
        <taxon>Bacteroides</taxon>
    </lineage>
</organism>
<dbReference type="PANTHER" id="PTHR43585">
    <property type="entry name" value="FUMIPYRROLE BIOSYNTHESIS PROTEIN C"/>
    <property type="match status" value="1"/>
</dbReference>
<dbReference type="InterPro" id="IPR005479">
    <property type="entry name" value="CPAse_ATP-bd"/>
</dbReference>
<dbReference type="EMBL" id="FQZN01000002">
    <property type="protein sequence ID" value="SHI40434.1"/>
    <property type="molecule type" value="Genomic_DNA"/>
</dbReference>
<dbReference type="Proteomes" id="UP000184192">
    <property type="component" value="Unassembled WGS sequence"/>
</dbReference>
<dbReference type="InterPro" id="IPR013815">
    <property type="entry name" value="ATP_grasp_subdomain_1"/>
</dbReference>
<evidence type="ECO:0000313" key="6">
    <source>
        <dbReference type="EMBL" id="SHI40434.1"/>
    </source>
</evidence>
<sequence>MKEKLLMLGTGQGSREILRYAKSQGMHTIVTDYLDPNHSLAKKDADEYWMINTGDLDALEQKCREENVTAVVCGISEFNLEMTMELCKRLGFPCYCTPEAWHYSRDKADFKALCKKLGAPIPTDYEVSDALTDEELDKVQFPVMCKPVDMSGNRGISYCYNKEELIKAYKYARSLSKNNKIIVERMLHGEEWWSGYAIADGDIRLIALNGMYSQPGEPKNCYTITSTATNHVEKFISEINPKIEEVLKAVGCREGYVWVQVILDEDGHFYIIEMGYRLSGEQIYETYNSLCNCDVVKIIVDYARGLSTKHLLPEPQKRAFVKCGTGMILWTNKGGKIVEYRGLEKLKEIQNLKMDILKQVGDDAVPYRGVGNFSFVSENIEDMISTVDAINKNVQVINDDGEDMVIKYTDFDFLRKVYKEGLEGK</sequence>
<dbReference type="InterPro" id="IPR052032">
    <property type="entry name" value="ATP-dep_AA_Ligase"/>
</dbReference>
<dbReference type="Gene3D" id="3.40.50.20">
    <property type="match status" value="1"/>
</dbReference>
<protein>
    <submittedName>
        <fullName evidence="6">Carbamoyl-phosphate synthase L chain, ATP binding domain</fullName>
    </submittedName>
</protein>
<dbReference type="GO" id="GO:0046872">
    <property type="term" value="F:metal ion binding"/>
    <property type="evidence" value="ECO:0007669"/>
    <property type="project" value="InterPro"/>
</dbReference>
<evidence type="ECO:0000256" key="4">
    <source>
        <dbReference type="PROSITE-ProRule" id="PRU00409"/>
    </source>
</evidence>